<sequence>MRGACSFADLIVVEWAGAEHGVTTLDLKGLNSPESLAIDPAGTVPLLVDGTFVPSENIETLGYLAETFPARSSSATARGVLAPR</sequence>
<organism evidence="1 2">
    <name type="scientific">Sorangium cellulosum</name>
    <name type="common">Polyangium cellulosum</name>
    <dbReference type="NCBI Taxonomy" id="56"/>
    <lineage>
        <taxon>Bacteria</taxon>
        <taxon>Pseudomonadati</taxon>
        <taxon>Myxococcota</taxon>
        <taxon>Polyangia</taxon>
        <taxon>Polyangiales</taxon>
        <taxon>Polyangiaceae</taxon>
        <taxon>Sorangium</taxon>
    </lineage>
</organism>
<evidence type="ECO:0000313" key="1">
    <source>
        <dbReference type="EMBL" id="KYF77612.1"/>
    </source>
</evidence>
<protein>
    <recommendedName>
        <fullName evidence="3">GST N-terminal domain-containing protein</fullName>
    </recommendedName>
</protein>
<dbReference type="EMBL" id="JEMB01002875">
    <property type="protein sequence ID" value="KYF77612.1"/>
    <property type="molecule type" value="Genomic_DNA"/>
</dbReference>
<proteinExistence type="predicted"/>
<accession>A0A150RBK7</accession>
<reference evidence="1 2" key="1">
    <citation type="submission" date="2014-02" db="EMBL/GenBank/DDBJ databases">
        <title>The small core and large imbalanced accessory genome model reveals a collaborative survival strategy of Sorangium cellulosum strains in nature.</title>
        <authorList>
            <person name="Han K."/>
            <person name="Peng R."/>
            <person name="Blom J."/>
            <person name="Li Y.-Z."/>
        </authorList>
    </citation>
    <scope>NUCLEOTIDE SEQUENCE [LARGE SCALE GENOMIC DNA]</scope>
    <source>
        <strain evidence="1 2">So0011-07</strain>
    </source>
</reference>
<evidence type="ECO:0008006" key="3">
    <source>
        <dbReference type="Google" id="ProtNLM"/>
    </source>
</evidence>
<dbReference type="InterPro" id="IPR036249">
    <property type="entry name" value="Thioredoxin-like_sf"/>
</dbReference>
<dbReference type="Gene3D" id="3.40.30.10">
    <property type="entry name" value="Glutaredoxin"/>
    <property type="match status" value="1"/>
</dbReference>
<gene>
    <name evidence="1" type="ORF">BE17_26790</name>
</gene>
<name>A0A150RBK7_SORCE</name>
<evidence type="ECO:0000313" key="2">
    <source>
        <dbReference type="Proteomes" id="UP000075635"/>
    </source>
</evidence>
<comment type="caution">
    <text evidence="1">The sequence shown here is derived from an EMBL/GenBank/DDBJ whole genome shotgun (WGS) entry which is preliminary data.</text>
</comment>
<dbReference type="AlphaFoldDB" id="A0A150RBK7"/>
<dbReference type="SUPFAM" id="SSF52833">
    <property type="entry name" value="Thioredoxin-like"/>
    <property type="match status" value="1"/>
</dbReference>
<dbReference type="Proteomes" id="UP000075635">
    <property type="component" value="Unassembled WGS sequence"/>
</dbReference>